<dbReference type="EMBL" id="NVGE01000007">
    <property type="protein sequence ID" value="PFZ32656.1"/>
    <property type="molecule type" value="Genomic_DNA"/>
</dbReference>
<protein>
    <submittedName>
        <fullName evidence="1">Uncharacterized protein</fullName>
    </submittedName>
</protein>
<evidence type="ECO:0000313" key="1">
    <source>
        <dbReference type="EMBL" id="PFZ32656.1"/>
    </source>
</evidence>
<evidence type="ECO:0000313" key="2">
    <source>
        <dbReference type="Proteomes" id="UP000223311"/>
    </source>
</evidence>
<proteinExistence type="predicted"/>
<organism evidence="1 2">
    <name type="scientific">Bacillus wiedmannii</name>
    <dbReference type="NCBI Taxonomy" id="1890302"/>
    <lineage>
        <taxon>Bacteria</taxon>
        <taxon>Bacillati</taxon>
        <taxon>Bacillota</taxon>
        <taxon>Bacilli</taxon>
        <taxon>Bacillales</taxon>
        <taxon>Bacillaceae</taxon>
        <taxon>Bacillus</taxon>
        <taxon>Bacillus cereus group</taxon>
    </lineage>
</organism>
<name>A0A2B5IZN8_9BACI</name>
<accession>A0A2B5IZN8</accession>
<sequence>MKQNMTILQDPLFTVNQIYGSHHTLGLPPTILKELKYAIQYLSDNNLVLHGTGTHSFQNFSIQF</sequence>
<gene>
    <name evidence="1" type="ORF">COL66_08665</name>
</gene>
<dbReference type="AlphaFoldDB" id="A0A2B5IZN8"/>
<reference evidence="1 2" key="1">
    <citation type="submission" date="2017-09" db="EMBL/GenBank/DDBJ databases">
        <title>Large-scale bioinformatics analysis of Bacillus genomes uncovers conserved roles of natural products in bacterial physiology.</title>
        <authorList>
            <consortium name="Agbiome Team Llc"/>
            <person name="Bleich R.M."/>
            <person name="Grubbs K.J."/>
            <person name="Santa Maria K.C."/>
            <person name="Allen S.E."/>
            <person name="Farag S."/>
            <person name="Shank E.A."/>
            <person name="Bowers A."/>
        </authorList>
    </citation>
    <scope>NUCLEOTIDE SEQUENCE [LARGE SCALE GENOMIC DNA]</scope>
    <source>
        <strain evidence="1 2">AFS080080</strain>
    </source>
</reference>
<comment type="caution">
    <text evidence="1">The sequence shown here is derived from an EMBL/GenBank/DDBJ whole genome shotgun (WGS) entry which is preliminary data.</text>
</comment>
<dbReference type="Proteomes" id="UP000223311">
    <property type="component" value="Unassembled WGS sequence"/>
</dbReference>